<dbReference type="InterPro" id="IPR003894">
    <property type="entry name" value="TAFH_NHR1"/>
</dbReference>
<evidence type="ECO:0000256" key="9">
    <source>
        <dbReference type="PROSITE-ProRule" id="PRU00134"/>
    </source>
</evidence>
<dbReference type="Proteomes" id="UP000694867">
    <property type="component" value="Unplaced"/>
</dbReference>
<evidence type="ECO:0000256" key="3">
    <source>
        <dbReference type="ARBA" id="ARBA00022723"/>
    </source>
</evidence>
<dbReference type="InterPro" id="IPR014896">
    <property type="entry name" value="NHR2"/>
</dbReference>
<evidence type="ECO:0000256" key="7">
    <source>
        <dbReference type="ARBA" id="ARBA00023163"/>
    </source>
</evidence>
<protein>
    <submittedName>
        <fullName evidence="14">Protein CBFA2T3-like</fullName>
    </submittedName>
</protein>
<dbReference type="InterPro" id="IPR037249">
    <property type="entry name" value="TAFH/NHR1_dom_sf"/>
</dbReference>
<evidence type="ECO:0000256" key="10">
    <source>
        <dbReference type="SAM" id="MobiDB-lite"/>
    </source>
</evidence>
<dbReference type="FunFam" id="6.10.140.2220:FF:000001">
    <property type="entry name" value="CBFA2/RUNX1 translocation partner 3"/>
    <property type="match status" value="1"/>
</dbReference>
<dbReference type="PANTHER" id="PTHR10379:SF14">
    <property type="entry name" value="NERVY, ISOFORM D"/>
    <property type="match status" value="1"/>
</dbReference>
<evidence type="ECO:0000313" key="13">
    <source>
        <dbReference type="Proteomes" id="UP000694867"/>
    </source>
</evidence>
<dbReference type="Pfam" id="PF07531">
    <property type="entry name" value="TAFH"/>
    <property type="match status" value="1"/>
</dbReference>
<keyword evidence="6" id="KW-0805">Transcription regulation</keyword>
<feature type="region of interest" description="Disordered" evidence="10">
    <location>
        <begin position="122"/>
        <end position="144"/>
    </location>
</feature>
<dbReference type="AlphaFoldDB" id="A0AAJ7L3E0"/>
<feature type="region of interest" description="Disordered" evidence="10">
    <location>
        <begin position="263"/>
        <end position="301"/>
    </location>
</feature>
<dbReference type="SUPFAM" id="SSF144232">
    <property type="entry name" value="HIT/MYND zinc finger-like"/>
    <property type="match status" value="1"/>
</dbReference>
<evidence type="ECO:0000256" key="1">
    <source>
        <dbReference type="ARBA" id="ARBA00004123"/>
    </source>
</evidence>
<dbReference type="InterPro" id="IPR002893">
    <property type="entry name" value="Znf_MYND"/>
</dbReference>
<keyword evidence="3" id="KW-0479">Metal-binding</keyword>
<dbReference type="Gene3D" id="6.10.250.230">
    <property type="match status" value="1"/>
</dbReference>
<keyword evidence="4 9" id="KW-0863">Zinc-finger</keyword>
<feature type="region of interest" description="Disordered" evidence="10">
    <location>
        <begin position="1"/>
        <end position="104"/>
    </location>
</feature>
<evidence type="ECO:0000256" key="4">
    <source>
        <dbReference type="ARBA" id="ARBA00022771"/>
    </source>
</evidence>
<keyword evidence="8" id="KW-0539">Nucleus</keyword>
<evidence type="ECO:0000313" key="14">
    <source>
        <dbReference type="RefSeq" id="XP_018494565.2"/>
    </source>
</evidence>
<sequence>MKLAGQVGLYRQWQQQQQQEPYELATAAAAANGPANPQRPPVGAESEMPQQSPREPQPQTSPPSIQTPPIIFPRNSNRASSPTTAHATSTTPQSQSRPSSTDLEVGSSMTLGIAAIGSFNNSTSNGSNNNNSNGGSSSSSNNDNNIRQLAKVKRFLSTLQQFGNDISPEVGEKVHQYIQGVVGGSISIDDFHAKIQEVTSYPLRPFVTPFLHSNLPLMQSDLLSVARSAKQSPQQYLRAHESFLLDPHCQAGEPFEIFHPEAKENSLKRPRSENRLKEEPFGPHNKRARQLSSNGVQMPSRLDSSHEIYRERLDRIDRILRPEPRSDAVDDVLRNIHNMLNCIIGLVEKTKRAVSVLQRAPGIPSGLLADFVWTPIISSVDAREQDVVDKKRIGDFLGPLNFDRGVELETRVSEVRRKAEEAVNEVKRHAVLELQKTLSAAESRTSELLAVERAKMNSILSEAAARRLDLHDHVMHPMIGSEDAESSCWNCGRRASETCSGCNLARYCGSFCQHKDWEQHHKVCGASGLRAATVPSGGGLLMPATSMAPLASKREELVSPSQDKAGSSDAEDGKDPKEPC</sequence>
<evidence type="ECO:0000256" key="5">
    <source>
        <dbReference type="ARBA" id="ARBA00022833"/>
    </source>
</evidence>
<organism evidence="13 14">
    <name type="scientific">Galendromus occidentalis</name>
    <name type="common">western predatory mite</name>
    <dbReference type="NCBI Taxonomy" id="34638"/>
    <lineage>
        <taxon>Eukaryota</taxon>
        <taxon>Metazoa</taxon>
        <taxon>Ecdysozoa</taxon>
        <taxon>Arthropoda</taxon>
        <taxon>Chelicerata</taxon>
        <taxon>Arachnida</taxon>
        <taxon>Acari</taxon>
        <taxon>Parasitiformes</taxon>
        <taxon>Mesostigmata</taxon>
        <taxon>Gamasina</taxon>
        <taxon>Phytoseioidea</taxon>
        <taxon>Phytoseiidae</taxon>
        <taxon>Typhlodrominae</taxon>
        <taxon>Galendromus</taxon>
    </lineage>
</organism>
<reference evidence="14" key="1">
    <citation type="submission" date="2025-08" db="UniProtKB">
        <authorList>
            <consortium name="RefSeq"/>
        </authorList>
    </citation>
    <scope>IDENTIFICATION</scope>
</reference>
<evidence type="ECO:0000256" key="6">
    <source>
        <dbReference type="ARBA" id="ARBA00023015"/>
    </source>
</evidence>
<keyword evidence="13" id="KW-1185">Reference proteome</keyword>
<dbReference type="GO" id="GO:0006351">
    <property type="term" value="P:DNA-templated transcription"/>
    <property type="evidence" value="ECO:0007669"/>
    <property type="project" value="InterPro"/>
</dbReference>
<feature type="domain" description="TAFH" evidence="12">
    <location>
        <begin position="146"/>
        <end position="241"/>
    </location>
</feature>
<dbReference type="PROSITE" id="PS50865">
    <property type="entry name" value="ZF_MYND_2"/>
    <property type="match status" value="1"/>
</dbReference>
<evidence type="ECO:0000256" key="8">
    <source>
        <dbReference type="ARBA" id="ARBA00023242"/>
    </source>
</evidence>
<accession>A0AAJ7L3E0</accession>
<feature type="compositionally biased region" description="Basic and acidic residues" evidence="10">
    <location>
        <begin position="263"/>
        <end position="281"/>
    </location>
</feature>
<dbReference type="Pfam" id="PF08788">
    <property type="entry name" value="NHR2"/>
    <property type="match status" value="1"/>
</dbReference>
<dbReference type="GeneID" id="100903601"/>
<dbReference type="RefSeq" id="XP_018494565.2">
    <property type="nucleotide sequence ID" value="XM_018639049.2"/>
</dbReference>
<feature type="compositionally biased region" description="Low complexity" evidence="10">
    <location>
        <begin position="12"/>
        <end position="36"/>
    </location>
</feature>
<feature type="domain" description="MYND-type" evidence="11">
    <location>
        <begin position="488"/>
        <end position="524"/>
    </location>
</feature>
<evidence type="ECO:0000256" key="2">
    <source>
        <dbReference type="ARBA" id="ARBA00022491"/>
    </source>
</evidence>
<dbReference type="PROSITE" id="PS51119">
    <property type="entry name" value="TAFH"/>
    <property type="match status" value="1"/>
</dbReference>
<gene>
    <name evidence="14" type="primary">LOC100903601</name>
</gene>
<feature type="compositionally biased region" description="Basic and acidic residues" evidence="10">
    <location>
        <begin position="571"/>
        <end position="580"/>
    </location>
</feature>
<proteinExistence type="predicted"/>
<dbReference type="GO" id="GO:0008270">
    <property type="term" value="F:zinc ion binding"/>
    <property type="evidence" value="ECO:0007669"/>
    <property type="project" value="UniProtKB-KW"/>
</dbReference>
<dbReference type="Gene3D" id="6.10.140.2220">
    <property type="match status" value="1"/>
</dbReference>
<dbReference type="PANTHER" id="PTHR10379">
    <property type="entry name" value="MTG8 ETO EIGHT TWENTY ONE PROTEIN"/>
    <property type="match status" value="1"/>
</dbReference>
<name>A0AAJ7L3E0_9ACAR</name>
<keyword evidence="5" id="KW-0862">Zinc</keyword>
<keyword evidence="2" id="KW-0678">Repressor</keyword>
<dbReference type="GO" id="GO:0005634">
    <property type="term" value="C:nucleus"/>
    <property type="evidence" value="ECO:0007669"/>
    <property type="project" value="UniProtKB-SubCell"/>
</dbReference>
<dbReference type="KEGG" id="goe:100903601"/>
<dbReference type="PRINTS" id="PR01875">
    <property type="entry name" value="ETOFAMILY"/>
</dbReference>
<dbReference type="SMART" id="SM00549">
    <property type="entry name" value="TAFH"/>
    <property type="match status" value="1"/>
</dbReference>
<feature type="compositionally biased region" description="Low complexity" evidence="10">
    <location>
        <begin position="79"/>
        <end position="101"/>
    </location>
</feature>
<comment type="subcellular location">
    <subcellularLocation>
        <location evidence="1">Nucleus</location>
    </subcellularLocation>
</comment>
<dbReference type="GO" id="GO:0003714">
    <property type="term" value="F:transcription corepressor activity"/>
    <property type="evidence" value="ECO:0007669"/>
    <property type="project" value="InterPro"/>
</dbReference>
<feature type="region of interest" description="Disordered" evidence="10">
    <location>
        <begin position="545"/>
        <end position="580"/>
    </location>
</feature>
<evidence type="ECO:0000259" key="11">
    <source>
        <dbReference type="PROSITE" id="PS50865"/>
    </source>
</evidence>
<dbReference type="InterPro" id="IPR013289">
    <property type="entry name" value="CBFA2T1/2/3"/>
</dbReference>
<dbReference type="FunFam" id="1.20.120.1110:FF:000001">
    <property type="entry name" value="RUNX1 translocation partner 1"/>
    <property type="match status" value="1"/>
</dbReference>
<dbReference type="Gene3D" id="1.20.120.1110">
    <property type="entry name" value="TAFH/NHR1 domain"/>
    <property type="match status" value="1"/>
</dbReference>
<dbReference type="SUPFAM" id="SSF158553">
    <property type="entry name" value="TAFH domain-like"/>
    <property type="match status" value="1"/>
</dbReference>
<evidence type="ECO:0000259" key="12">
    <source>
        <dbReference type="PROSITE" id="PS51119"/>
    </source>
</evidence>
<keyword evidence="7" id="KW-0804">Transcription</keyword>
<dbReference type="Pfam" id="PF01753">
    <property type="entry name" value="zf-MYND"/>
    <property type="match status" value="1"/>
</dbReference>
<dbReference type="PROSITE" id="PS01360">
    <property type="entry name" value="ZF_MYND_1"/>
    <property type="match status" value="1"/>
</dbReference>